<dbReference type="CDD" id="cd08977">
    <property type="entry name" value="SusD"/>
    <property type="match status" value="1"/>
</dbReference>
<dbReference type="Proteomes" id="UP000322362">
    <property type="component" value="Unassembled WGS sequence"/>
</dbReference>
<evidence type="ECO:0000313" key="9">
    <source>
        <dbReference type="Proteomes" id="UP000322362"/>
    </source>
</evidence>
<dbReference type="RefSeq" id="WP_148921056.1">
    <property type="nucleotide sequence ID" value="NZ_VTAV01000022.1"/>
</dbReference>
<evidence type="ECO:0000256" key="1">
    <source>
        <dbReference type="ARBA" id="ARBA00004442"/>
    </source>
</evidence>
<evidence type="ECO:0000256" key="5">
    <source>
        <dbReference type="ARBA" id="ARBA00023237"/>
    </source>
</evidence>
<dbReference type="InterPro" id="IPR012944">
    <property type="entry name" value="SusD_RagB_dom"/>
</dbReference>
<name>A0A5D4GZ09_9SPHI</name>
<keyword evidence="9" id="KW-1185">Reference proteome</keyword>
<gene>
    <name evidence="8" type="ORF">FXV77_20215</name>
</gene>
<evidence type="ECO:0000259" key="7">
    <source>
        <dbReference type="Pfam" id="PF14322"/>
    </source>
</evidence>
<evidence type="ECO:0000256" key="2">
    <source>
        <dbReference type="ARBA" id="ARBA00006275"/>
    </source>
</evidence>
<dbReference type="Pfam" id="PF14322">
    <property type="entry name" value="SusD-like_3"/>
    <property type="match status" value="1"/>
</dbReference>
<dbReference type="SUPFAM" id="SSF48452">
    <property type="entry name" value="TPR-like"/>
    <property type="match status" value="1"/>
</dbReference>
<proteinExistence type="inferred from homology"/>
<keyword evidence="5" id="KW-0998">Cell outer membrane</keyword>
<dbReference type="AlphaFoldDB" id="A0A5D4GZ09"/>
<dbReference type="Gene3D" id="1.25.40.390">
    <property type="match status" value="1"/>
</dbReference>
<accession>A0A5D4GZ09</accession>
<dbReference type="InterPro" id="IPR033985">
    <property type="entry name" value="SusD-like_N"/>
</dbReference>
<evidence type="ECO:0000256" key="3">
    <source>
        <dbReference type="ARBA" id="ARBA00022729"/>
    </source>
</evidence>
<keyword evidence="4" id="KW-0472">Membrane</keyword>
<sequence length="503" mass="56709">MKIKTLSIIALGAMLFNSCDLVVDPSDSLTTGNLVNTSDGLQNALNGAYSLFKDRVEFNGVVSSNNMYLRQYYQLTDFAGDDIVNGQVTTDPLWYSFTRDHTPTQANTRFFWYISYKIINTANTVIEAIEKEGANDPNSEQLLGECYFLRSFAHFNLVRLFAKPYTHDPEAAGVILRLATDEPSAKARATVREVFESIVNDAERAASLMNATRGSQYASKEAAWALLSRAHLYMENHDKTIEYADKVINSGRFSLSSTSTYQNLFPNAVTSPETILCIAFTNVDDYGRGSIASMLYTDGNSGWGEEFASQSLRDLMEEHPEDVRWKYIEEAKDGGGNTRRLNGIPIYYIKKFSYQDGNPNLSSPIMFRLAELYLNRAEAKAKSNRPKEALDDIDIIRTNRGLSGELYEGKTPAGLSVLQAVWNERRIELAFEGHRSFDLSRNKQDLVRDYWGYHLIGLKESDINLSAKPTGYSNIRVDWQSPRNIYHIPIDEIISNELVTPNP</sequence>
<evidence type="ECO:0000256" key="4">
    <source>
        <dbReference type="ARBA" id="ARBA00023136"/>
    </source>
</evidence>
<comment type="similarity">
    <text evidence="2">Belongs to the SusD family.</text>
</comment>
<organism evidence="8 9">
    <name type="scientific">Sphingobacterium phlebotomi</name>
    <dbReference type="NCBI Taxonomy" id="2605433"/>
    <lineage>
        <taxon>Bacteria</taxon>
        <taxon>Pseudomonadati</taxon>
        <taxon>Bacteroidota</taxon>
        <taxon>Sphingobacteriia</taxon>
        <taxon>Sphingobacteriales</taxon>
        <taxon>Sphingobacteriaceae</taxon>
        <taxon>Sphingobacterium</taxon>
    </lineage>
</organism>
<evidence type="ECO:0000259" key="6">
    <source>
        <dbReference type="Pfam" id="PF07980"/>
    </source>
</evidence>
<feature type="domain" description="RagB/SusD" evidence="6">
    <location>
        <begin position="346"/>
        <end position="502"/>
    </location>
</feature>
<comment type="subcellular location">
    <subcellularLocation>
        <location evidence="1">Cell outer membrane</location>
    </subcellularLocation>
</comment>
<reference evidence="8 9" key="1">
    <citation type="submission" date="2019-08" db="EMBL/GenBank/DDBJ databases">
        <title>Phlebobacter frassis gen. nov. sp. nov., a new member of family Sphingobacteriaceae isolated from sand fly rearing media.</title>
        <authorList>
            <person name="Kakumanu M.L."/>
            <person name="Marayati B.F."/>
            <person name="Wada-Katsumata A."/>
            <person name="Wasserberg G."/>
            <person name="Schal C."/>
            <person name="Apperson C.S."/>
            <person name="Ponnusamy L."/>
        </authorList>
    </citation>
    <scope>NUCLEOTIDE SEQUENCE [LARGE SCALE GENOMIC DNA]</scope>
    <source>
        <strain evidence="8 9">SSI9</strain>
    </source>
</reference>
<feature type="domain" description="SusD-like N-terminal" evidence="7">
    <location>
        <begin position="80"/>
        <end position="232"/>
    </location>
</feature>
<comment type="caution">
    <text evidence="8">The sequence shown here is derived from an EMBL/GenBank/DDBJ whole genome shotgun (WGS) entry which is preliminary data.</text>
</comment>
<dbReference type="InterPro" id="IPR011990">
    <property type="entry name" value="TPR-like_helical_dom_sf"/>
</dbReference>
<dbReference type="EMBL" id="VTAV01000022">
    <property type="protein sequence ID" value="TYR31760.1"/>
    <property type="molecule type" value="Genomic_DNA"/>
</dbReference>
<dbReference type="Pfam" id="PF07980">
    <property type="entry name" value="SusD_RagB"/>
    <property type="match status" value="1"/>
</dbReference>
<protein>
    <submittedName>
        <fullName evidence="8">RagB/SusD family nutrient uptake outer membrane protein</fullName>
    </submittedName>
</protein>
<dbReference type="GO" id="GO:0009279">
    <property type="term" value="C:cell outer membrane"/>
    <property type="evidence" value="ECO:0007669"/>
    <property type="project" value="UniProtKB-SubCell"/>
</dbReference>
<keyword evidence="3" id="KW-0732">Signal</keyword>
<evidence type="ECO:0000313" key="8">
    <source>
        <dbReference type="EMBL" id="TYR31760.1"/>
    </source>
</evidence>